<reference evidence="1" key="1">
    <citation type="journal article" date="2015" name="Nature">
        <title>Complex archaea that bridge the gap between prokaryotes and eukaryotes.</title>
        <authorList>
            <person name="Spang A."/>
            <person name="Saw J.H."/>
            <person name="Jorgensen S.L."/>
            <person name="Zaremba-Niedzwiedzka K."/>
            <person name="Martijn J."/>
            <person name="Lind A.E."/>
            <person name="van Eijk R."/>
            <person name="Schleper C."/>
            <person name="Guy L."/>
            <person name="Ettema T.J."/>
        </authorList>
    </citation>
    <scope>NUCLEOTIDE SEQUENCE</scope>
</reference>
<name>A0A0F9CUP1_9ZZZZ</name>
<feature type="non-terminal residue" evidence="1">
    <location>
        <position position="136"/>
    </location>
</feature>
<proteinExistence type="predicted"/>
<dbReference type="EMBL" id="LAZR01034477">
    <property type="protein sequence ID" value="KKL45201.1"/>
    <property type="molecule type" value="Genomic_DNA"/>
</dbReference>
<evidence type="ECO:0000313" key="1">
    <source>
        <dbReference type="EMBL" id="KKL45201.1"/>
    </source>
</evidence>
<comment type="caution">
    <text evidence="1">The sequence shown here is derived from an EMBL/GenBank/DDBJ whole genome shotgun (WGS) entry which is preliminary data.</text>
</comment>
<dbReference type="AlphaFoldDB" id="A0A0F9CUP1"/>
<accession>A0A0F9CUP1</accession>
<sequence>MESHSIFLAMEDKMEHRNMYLSLASLCGKEIPGFEVRYKNEHFLQKLIGFFLRWVIPFNRNYMKQYTTTMYPRVYFPGREWVKKNNYLHAFKVLAHEYVHLYDEREEGFKFKYRYTSPQTHSLLAVLAFGAFWWPP</sequence>
<gene>
    <name evidence="1" type="ORF">LCGC14_2358070</name>
</gene>
<organism evidence="1">
    <name type="scientific">marine sediment metagenome</name>
    <dbReference type="NCBI Taxonomy" id="412755"/>
    <lineage>
        <taxon>unclassified sequences</taxon>
        <taxon>metagenomes</taxon>
        <taxon>ecological metagenomes</taxon>
    </lineage>
</organism>
<protein>
    <submittedName>
        <fullName evidence="1">Uncharacterized protein</fullName>
    </submittedName>
</protein>